<dbReference type="AlphaFoldDB" id="A0A6B8M5T0"/>
<sequence>MSHEEAHNIAEMKGLTDEERAALTESDAPAPAADEEATAESVEFRADPAPILNVRAPENASAVLDRVSQFENDVERRFYDGEITSHEYRDGLRQAAEAREEVRWSQRKADLAREMDEQAKEAAWFREVDRFLSTTGAAVAKNDMTKTAFDQYVKEVTADPTNQHLSDRAQLEKAHKLFVADFGPAFGTPAAHQPSGEGERGDLGGGKFATLDRLAESDPMGYERALAKMSDAEQAEYLRSA</sequence>
<accession>A0A6B8M5T0</accession>
<dbReference type="KEGG" id="mpar:F7D14_09650"/>
<protein>
    <recommendedName>
        <fullName evidence="4">Capsid assembly protein</fullName>
    </recommendedName>
</protein>
<feature type="compositionally biased region" description="Basic and acidic residues" evidence="1">
    <location>
        <begin position="1"/>
        <end position="22"/>
    </location>
</feature>
<evidence type="ECO:0008006" key="4">
    <source>
        <dbReference type="Google" id="ProtNLM"/>
    </source>
</evidence>
<dbReference type="EMBL" id="CP044331">
    <property type="protein sequence ID" value="QGM97705.1"/>
    <property type="molecule type" value="Genomic_DNA"/>
</dbReference>
<evidence type="ECO:0000313" key="3">
    <source>
        <dbReference type="Proteomes" id="UP000422569"/>
    </source>
</evidence>
<reference evidence="2 3" key="1">
    <citation type="submission" date="2019-09" db="EMBL/GenBank/DDBJ databases">
        <title>Isolation and complete genome sequencing of Methylocystis species.</title>
        <authorList>
            <person name="Rumah B.L."/>
            <person name="Stead C.E."/>
            <person name="Stevens B.C."/>
            <person name="Minton N.P."/>
            <person name="Grosse-Honebrink A."/>
            <person name="Zhang Y."/>
        </authorList>
    </citation>
    <scope>NUCLEOTIDE SEQUENCE [LARGE SCALE GENOMIC DNA]</scope>
    <source>
        <strain evidence="2 3">BRCS2</strain>
    </source>
</reference>
<organism evidence="2 3">
    <name type="scientific">Methylocystis parvus</name>
    <dbReference type="NCBI Taxonomy" id="134"/>
    <lineage>
        <taxon>Bacteria</taxon>
        <taxon>Pseudomonadati</taxon>
        <taxon>Pseudomonadota</taxon>
        <taxon>Alphaproteobacteria</taxon>
        <taxon>Hyphomicrobiales</taxon>
        <taxon>Methylocystaceae</taxon>
        <taxon>Methylocystis</taxon>
    </lineage>
</organism>
<feature type="region of interest" description="Disordered" evidence="1">
    <location>
        <begin position="185"/>
        <end position="207"/>
    </location>
</feature>
<name>A0A6B8M5T0_9HYPH</name>
<dbReference type="Proteomes" id="UP000422569">
    <property type="component" value="Chromosome"/>
</dbReference>
<gene>
    <name evidence="2" type="ORF">F7D14_09650</name>
</gene>
<evidence type="ECO:0000256" key="1">
    <source>
        <dbReference type="SAM" id="MobiDB-lite"/>
    </source>
</evidence>
<feature type="region of interest" description="Disordered" evidence="1">
    <location>
        <begin position="1"/>
        <end position="43"/>
    </location>
</feature>
<dbReference type="RefSeq" id="WP_016917757.1">
    <property type="nucleotide sequence ID" value="NZ_CP044331.1"/>
</dbReference>
<keyword evidence="3" id="KW-1185">Reference proteome</keyword>
<evidence type="ECO:0000313" key="2">
    <source>
        <dbReference type="EMBL" id="QGM97705.1"/>
    </source>
</evidence>
<proteinExistence type="predicted"/>